<dbReference type="KEGG" id="obj:EIO64_04410"/>
<dbReference type="Proteomes" id="UP000298642">
    <property type="component" value="Chromosome"/>
</dbReference>
<evidence type="ECO:0008006" key="3">
    <source>
        <dbReference type="Google" id="ProtNLM"/>
    </source>
</evidence>
<evidence type="ECO:0000313" key="1">
    <source>
        <dbReference type="EMBL" id="QCI58556.1"/>
    </source>
</evidence>
<proteinExistence type="predicted"/>
<organism evidence="1 2">
    <name type="scientific">Dysosmobacter welbionis</name>
    <dbReference type="NCBI Taxonomy" id="2093857"/>
    <lineage>
        <taxon>Bacteria</taxon>
        <taxon>Bacillati</taxon>
        <taxon>Bacillota</taxon>
        <taxon>Clostridia</taxon>
        <taxon>Eubacteriales</taxon>
        <taxon>Oscillospiraceae</taxon>
        <taxon>Dysosmobacter</taxon>
    </lineage>
</organism>
<dbReference type="AlphaFoldDB" id="A0A4D7ARM5"/>
<evidence type="ECO:0000313" key="2">
    <source>
        <dbReference type="Proteomes" id="UP000298642"/>
    </source>
</evidence>
<dbReference type="RefSeq" id="WP_136890848.1">
    <property type="nucleotide sequence ID" value="NZ_CP034413.3"/>
</dbReference>
<sequence>MNIKSYSELVLLPTFEDRFEYLRLDGIVGETTFGFDRYMNQVFYRSLEWKKIRDTVIARDLGCDLGIEGHEIFGRVIIHHLNPIRQRDLLERTDILLDPEYLITTTHETHQAIHYGDKNLLLTEPPQRARNDTCPWKH</sequence>
<keyword evidence="2" id="KW-1185">Reference proteome</keyword>
<protein>
    <recommendedName>
        <fullName evidence="3">HNH endonuclease</fullName>
    </recommendedName>
</protein>
<accession>A0A4D7ARM5</accession>
<name>A0A4D7ARM5_9FIRM</name>
<gene>
    <name evidence="1" type="ORF">EIO64_04410</name>
</gene>
<reference evidence="2" key="1">
    <citation type="submission" date="2018-12" db="EMBL/GenBank/DDBJ databases">
        <title>Dusodibacter welbiota gen. nov., sp. nov., isolated from human faeces and emended description of the Oscillibacter genus.</title>
        <authorList>
            <person name="Le Roy T."/>
            <person name="Van der Smissen P."/>
            <person name="Delzenne N."/>
            <person name="Muccioli G."/>
            <person name="Collet J.F."/>
            <person name="Cani P.D."/>
        </authorList>
    </citation>
    <scope>NUCLEOTIDE SEQUENCE [LARGE SCALE GENOMIC DNA]</scope>
    <source>
        <strain evidence="2">J115</strain>
    </source>
</reference>
<dbReference type="EMBL" id="CP034413">
    <property type="protein sequence ID" value="QCI58556.1"/>
    <property type="molecule type" value="Genomic_DNA"/>
</dbReference>